<name>A0A6A4GM06_9AGAR</name>
<evidence type="ECO:0000313" key="2">
    <source>
        <dbReference type="Proteomes" id="UP000799118"/>
    </source>
</evidence>
<protein>
    <submittedName>
        <fullName evidence="1">Uncharacterized protein</fullName>
    </submittedName>
</protein>
<keyword evidence="2" id="KW-1185">Reference proteome</keyword>
<organism evidence="1 2">
    <name type="scientific">Gymnopus androsaceus JB14</name>
    <dbReference type="NCBI Taxonomy" id="1447944"/>
    <lineage>
        <taxon>Eukaryota</taxon>
        <taxon>Fungi</taxon>
        <taxon>Dikarya</taxon>
        <taxon>Basidiomycota</taxon>
        <taxon>Agaricomycotina</taxon>
        <taxon>Agaricomycetes</taxon>
        <taxon>Agaricomycetidae</taxon>
        <taxon>Agaricales</taxon>
        <taxon>Marasmiineae</taxon>
        <taxon>Omphalotaceae</taxon>
        <taxon>Gymnopus</taxon>
    </lineage>
</organism>
<dbReference type="EMBL" id="ML769890">
    <property type="protein sequence ID" value="KAE9386317.1"/>
    <property type="molecule type" value="Genomic_DNA"/>
</dbReference>
<dbReference type="AlphaFoldDB" id="A0A6A4GM06"/>
<accession>A0A6A4GM06</accession>
<sequence>MKWKCLLPSPPLQYLQPAHSVPFDDGDDAMDGWAIDIETQGRGAEYGWDDELEIKIMGKVNAAKLREKQKKNAEAARKCRRNHFISLRNVEEYNRKARDELHYPIPRRNSQSWPNKNILDNRDSILDKAAEEHYAKFIEKHGTGGDYATHDVQPRYLLGVRDPSTPLSERIYQQKLRIWKPEKKEKQSEKADEMVQRRMEQAWDALEEEQLLAFARDVEAGQFSK</sequence>
<evidence type="ECO:0000313" key="1">
    <source>
        <dbReference type="EMBL" id="KAE9386317.1"/>
    </source>
</evidence>
<reference evidence="1" key="1">
    <citation type="journal article" date="2019" name="Environ. Microbiol.">
        <title>Fungal ecological strategies reflected in gene transcription - a case study of two litter decomposers.</title>
        <authorList>
            <person name="Barbi F."/>
            <person name="Kohler A."/>
            <person name="Barry K."/>
            <person name="Baskaran P."/>
            <person name="Daum C."/>
            <person name="Fauchery L."/>
            <person name="Ihrmark K."/>
            <person name="Kuo A."/>
            <person name="LaButti K."/>
            <person name="Lipzen A."/>
            <person name="Morin E."/>
            <person name="Grigoriev I.V."/>
            <person name="Henrissat B."/>
            <person name="Lindahl B."/>
            <person name="Martin F."/>
        </authorList>
    </citation>
    <scope>NUCLEOTIDE SEQUENCE</scope>
    <source>
        <strain evidence="1">JB14</strain>
    </source>
</reference>
<dbReference type="Proteomes" id="UP000799118">
    <property type="component" value="Unassembled WGS sequence"/>
</dbReference>
<proteinExistence type="predicted"/>
<gene>
    <name evidence="1" type="ORF">BT96DRAFT_1006197</name>
</gene>